<evidence type="ECO:0000313" key="4">
    <source>
        <dbReference type="EMBL" id="ODS05189.1"/>
    </source>
</evidence>
<proteinExistence type="inferred from homology"/>
<dbReference type="OrthoDB" id="9131762at2"/>
<dbReference type="EMBL" id="MDCJ01000007">
    <property type="protein sequence ID" value="ODS05189.1"/>
    <property type="molecule type" value="Genomic_DNA"/>
</dbReference>
<evidence type="ECO:0000313" key="5">
    <source>
        <dbReference type="Proteomes" id="UP000095131"/>
    </source>
</evidence>
<accession>A0A1E3WHB2</accession>
<dbReference type="PATRIC" id="fig|45658.8.peg.4313"/>
<dbReference type="AlphaFoldDB" id="A0A1E3WHB2"/>
<dbReference type="PANTHER" id="PTHR38772">
    <property type="match status" value="1"/>
</dbReference>
<keyword evidence="3" id="KW-0963">Cytoplasm</keyword>
<reference evidence="4 5" key="1">
    <citation type="submission" date="2016-08" db="EMBL/GenBank/DDBJ databases">
        <title>Genome sequencing of Vibrio scophthalmi strain FP3289, an isolated from Paralichthys olivaceus.</title>
        <authorList>
            <person name="Han H.-J."/>
        </authorList>
    </citation>
    <scope>NUCLEOTIDE SEQUENCE [LARGE SCALE GENOMIC DNA]</scope>
    <source>
        <strain evidence="4 5">FP3289</strain>
    </source>
</reference>
<evidence type="ECO:0000256" key="3">
    <source>
        <dbReference type="ARBA" id="ARBA00022490"/>
    </source>
</evidence>
<dbReference type="GO" id="GO:0003690">
    <property type="term" value="F:double-stranded DNA binding"/>
    <property type="evidence" value="ECO:0007669"/>
    <property type="project" value="TreeGrafter"/>
</dbReference>
<dbReference type="Proteomes" id="UP000095131">
    <property type="component" value="Unassembled WGS sequence"/>
</dbReference>
<organism evidence="4 5">
    <name type="scientific">Vibrio scophthalmi</name>
    <dbReference type="NCBI Taxonomy" id="45658"/>
    <lineage>
        <taxon>Bacteria</taxon>
        <taxon>Pseudomonadati</taxon>
        <taxon>Pseudomonadota</taxon>
        <taxon>Gammaproteobacteria</taxon>
        <taxon>Vibrionales</taxon>
        <taxon>Vibrionaceae</taxon>
        <taxon>Vibrio</taxon>
    </lineage>
</organism>
<evidence type="ECO:0000256" key="2">
    <source>
        <dbReference type="ARBA" id="ARBA00009035"/>
    </source>
</evidence>
<dbReference type="GO" id="GO:0043590">
    <property type="term" value="C:bacterial nucleoid"/>
    <property type="evidence" value="ECO:0007669"/>
    <property type="project" value="TreeGrafter"/>
</dbReference>
<name>A0A1E3WHB2_9VIBR</name>
<dbReference type="InterPro" id="IPR007358">
    <property type="entry name" value="Nucleoid_associated_NdpA"/>
</dbReference>
<comment type="caution">
    <text evidence="4">The sequence shown here is derived from an EMBL/GenBank/DDBJ whole genome shotgun (WGS) entry which is preliminary data.</text>
</comment>
<dbReference type="PANTHER" id="PTHR38772:SF1">
    <property type="entry name" value="NUCLEOID-ASSOCIATED PROTEIN YEJK"/>
    <property type="match status" value="1"/>
</dbReference>
<gene>
    <name evidence="4" type="ORF">VSF3289_04330</name>
</gene>
<protein>
    <submittedName>
        <fullName evidence="4">Nucleoid-associated protein</fullName>
    </submittedName>
</protein>
<dbReference type="RefSeq" id="WP_069448142.1">
    <property type="nucleotide sequence ID" value="NZ_MDCJ01000007.1"/>
</dbReference>
<dbReference type="GO" id="GO:0003727">
    <property type="term" value="F:single-stranded RNA binding"/>
    <property type="evidence" value="ECO:0007669"/>
    <property type="project" value="TreeGrafter"/>
</dbReference>
<dbReference type="Pfam" id="PF04245">
    <property type="entry name" value="NA37"/>
    <property type="match status" value="1"/>
</dbReference>
<comment type="similarity">
    <text evidence="2">Belongs to the YejK family.</text>
</comment>
<sequence>MKIKNVILHNLIKEEKTTKVTLDPREQENEINESATQLSKDIIDKFNSTGLNTGHFFKPEGDQQLTQFEFLLEKYYKDGFPDFVGFTKSTAAHLQKQLMGAPTAKGGHLWFNHYTHNAEHFLSVVLLREKTVMRISQLELTQFDSVDLDKLHMAARINLSKWKNADEKSNRYISFKIGKEAKKVTDYFAKFIGCEEFTQATSDTKALVQSVEAFCKHHVFDDEMTEKVKSKTHDQIVEWRKEDKTVRLDALSTILDATFLPEDTDDDKKGQFLRISQGEPYNLNNEVVTDTNALRRLKKYSGKNKDISISFDAKLLGNAVEYDPKNGGVLTITQIPKALKEQLDNRK</sequence>
<comment type="subcellular location">
    <subcellularLocation>
        <location evidence="1">Cytoplasm</location>
        <location evidence="1">Nucleoid</location>
    </subcellularLocation>
</comment>
<evidence type="ECO:0000256" key="1">
    <source>
        <dbReference type="ARBA" id="ARBA00004453"/>
    </source>
</evidence>